<reference evidence="1 2" key="1">
    <citation type="journal article" date="2014" name="Genome Announc.">
        <title>Whole-Genome Sequence of Streptococcus suis Serotype 4 Reference Strain 6407.</title>
        <authorList>
            <person name="Wang K."/>
            <person name="Chen J."/>
            <person name="Yao H."/>
            <person name="Lu C."/>
        </authorList>
    </citation>
    <scope>NUCLEOTIDE SEQUENCE [LARGE SCALE GENOMIC DNA]</scope>
    <source>
        <strain evidence="1">6407</strain>
    </source>
</reference>
<evidence type="ECO:0000313" key="2">
    <source>
        <dbReference type="Proteomes" id="UP000028185"/>
    </source>
</evidence>
<gene>
    <name evidence="1" type="ORF">ID09_03285</name>
</gene>
<protein>
    <submittedName>
        <fullName evidence="1">Uncharacterized protein</fullName>
    </submittedName>
</protein>
<dbReference type="RefSeq" id="WP_024382217.1">
    <property type="nucleotide sequence ID" value="NZ_ALLE01000022.1"/>
</dbReference>
<dbReference type="Proteomes" id="UP000028185">
    <property type="component" value="Chromosome"/>
</dbReference>
<proteinExistence type="predicted"/>
<evidence type="ECO:0000313" key="1">
    <source>
        <dbReference type="EMBL" id="AIG43114.1"/>
    </source>
</evidence>
<sequence>MTRGQLPAILHLTCLGYQFWRSHSKEIEEWDRETNILVSTFKAQLLKLNYATEVDFVREMENKGWNWIKMIWDVPFSIAFRARKTTLISIEKTRT</sequence>
<dbReference type="PATRIC" id="fig|1214179.4.peg.622"/>
<dbReference type="AlphaFoldDB" id="A0A075SFL8"/>
<accession>A0A075SFL8</accession>
<name>A0A075SFL8_STRSU</name>
<organism evidence="1 2">
    <name type="scientific">Streptococcus suis 6407</name>
    <dbReference type="NCBI Taxonomy" id="1214179"/>
    <lineage>
        <taxon>Bacteria</taxon>
        <taxon>Bacillati</taxon>
        <taxon>Bacillota</taxon>
        <taxon>Bacilli</taxon>
        <taxon>Lactobacillales</taxon>
        <taxon>Streptococcaceae</taxon>
        <taxon>Streptococcus</taxon>
    </lineage>
</organism>
<dbReference type="HOGENOM" id="CLU_2371646_0_0_9"/>
<dbReference type="EMBL" id="CP008921">
    <property type="protein sequence ID" value="AIG43114.1"/>
    <property type="molecule type" value="Genomic_DNA"/>
</dbReference>